<evidence type="ECO:0000313" key="3">
    <source>
        <dbReference type="EMBL" id="MYY65798.1"/>
    </source>
</evidence>
<dbReference type="Pfam" id="PF08363">
    <property type="entry name" value="GbpC"/>
    <property type="match status" value="1"/>
</dbReference>
<sequence>MFKLYIFDEVNQDYIYQTNTITDQLKNYKNQLEEYEKKLNSDQINPDLIRQELMLGNEIDANISYKALRNDIKVVYDSNKDMPGMKESKTSVRINTDNTGDLTGNVIEITYSNLSKSTYKGRKISKIVATYSDVIRDKQAPRNVQLRIMSNPFKGFWYWNTFEVKVDYKYYDENNNLINFDNDASSWITIGSLNAGNARQEGASLLSAGKAYGFKDSSVTVHDGNTLYSDKANGFHTIIGGDWRDTTAIDQSQYPWGTDYWDTGLDNRHAYYGAGIFKISGSNLDITYRTTRANNLPKGYTDWGIWATISTTIPKSNSGIVIPKISYHLDSELLCTLFYILFIFKLYFLIL</sequence>
<keyword evidence="1" id="KW-0175">Coiled coil</keyword>
<accession>A0A6N9IU25</accession>
<dbReference type="Gene3D" id="2.60.530.10">
    <property type="entry name" value="Major cell-surface adhesin PAc"/>
    <property type="match status" value="1"/>
</dbReference>
<dbReference type="AlphaFoldDB" id="A0A6N9IU25"/>
<dbReference type="InterPro" id="IPR013574">
    <property type="entry name" value="Glucan-bd_C/Surface_Ag-I/II_V"/>
</dbReference>
<feature type="domain" description="Glucan-binding protein C/Surface antigen I/II V-domain" evidence="2">
    <location>
        <begin position="103"/>
        <end position="297"/>
    </location>
</feature>
<name>A0A6N9IU25_9LACO</name>
<proteinExistence type="predicted"/>
<gene>
    <name evidence="3" type="ORF">FYL25_10455</name>
</gene>
<dbReference type="SUPFAM" id="SSF74914">
    <property type="entry name" value="V-region of surface antigen I/II (SA I/II, PAC)"/>
    <property type="match status" value="1"/>
</dbReference>
<organism evidence="3 4">
    <name type="scientific">Ligilactobacillus salivarius</name>
    <dbReference type="NCBI Taxonomy" id="1624"/>
    <lineage>
        <taxon>Bacteria</taxon>
        <taxon>Bacillati</taxon>
        <taxon>Bacillota</taxon>
        <taxon>Bacilli</taxon>
        <taxon>Lactobacillales</taxon>
        <taxon>Lactobacillaceae</taxon>
        <taxon>Ligilactobacillus</taxon>
    </lineage>
</organism>
<feature type="coiled-coil region" evidence="1">
    <location>
        <begin position="18"/>
        <end position="45"/>
    </location>
</feature>
<dbReference type="Proteomes" id="UP000471678">
    <property type="component" value="Unassembled WGS sequence"/>
</dbReference>
<dbReference type="RefSeq" id="WP_161023146.1">
    <property type="nucleotide sequence ID" value="NZ_VSUB01000024.1"/>
</dbReference>
<evidence type="ECO:0000256" key="1">
    <source>
        <dbReference type="SAM" id="Coils"/>
    </source>
</evidence>
<comment type="caution">
    <text evidence="3">The sequence shown here is derived from an EMBL/GenBank/DDBJ whole genome shotgun (WGS) entry which is preliminary data.</text>
</comment>
<reference evidence="3 4" key="1">
    <citation type="journal article" date="2020" name="Food Funct.">
        <title>Screening of Lactobacillus salivarius strains from the feces of Chinese populations and the evaluation of their effects against intestinal inflammation in mice.</title>
        <authorList>
            <person name="Zhai Q."/>
            <person name="Shen X."/>
            <person name="Cen S."/>
            <person name="Zhang C."/>
            <person name="Tian F."/>
            <person name="Zhao J."/>
            <person name="Zhang H."/>
            <person name="Xue Y."/>
            <person name="Chen W."/>
        </authorList>
    </citation>
    <scope>NUCLEOTIDE SEQUENCE [LARGE SCALE GENOMIC DNA]</scope>
    <source>
        <strain evidence="3 4">FYNDL5_1.scaf</strain>
    </source>
</reference>
<dbReference type="EMBL" id="VSUB01000024">
    <property type="protein sequence ID" value="MYY65798.1"/>
    <property type="molecule type" value="Genomic_DNA"/>
</dbReference>
<evidence type="ECO:0000313" key="4">
    <source>
        <dbReference type="Proteomes" id="UP000471678"/>
    </source>
</evidence>
<protein>
    <recommendedName>
        <fullName evidence="2">Glucan-binding protein C/Surface antigen I/II V-domain domain-containing protein</fullName>
    </recommendedName>
</protein>
<evidence type="ECO:0000259" key="2">
    <source>
        <dbReference type="Pfam" id="PF08363"/>
    </source>
</evidence>
<dbReference type="InterPro" id="IPR036234">
    <property type="entry name" value="SA_I/II_PAC_V_sf"/>
</dbReference>